<name>A0A5C3LQU4_9AGAR</name>
<dbReference type="AlphaFoldDB" id="A0A5C3LQU4"/>
<proteinExistence type="predicted"/>
<sequence>MLLSIKDILCIWTRTKPSLISWVLISARTTECGKCSVDCYIRVASTILFQITDWCSGRSHEPILPANAHHNRGEKKW</sequence>
<evidence type="ECO:0000313" key="2">
    <source>
        <dbReference type="Proteomes" id="UP000308652"/>
    </source>
</evidence>
<dbReference type="EMBL" id="ML213623">
    <property type="protein sequence ID" value="TFK35240.1"/>
    <property type="molecule type" value="Genomic_DNA"/>
</dbReference>
<protein>
    <submittedName>
        <fullName evidence="1">Uncharacterized protein</fullName>
    </submittedName>
</protein>
<organism evidence="1 2">
    <name type="scientific">Crucibulum laeve</name>
    <dbReference type="NCBI Taxonomy" id="68775"/>
    <lineage>
        <taxon>Eukaryota</taxon>
        <taxon>Fungi</taxon>
        <taxon>Dikarya</taxon>
        <taxon>Basidiomycota</taxon>
        <taxon>Agaricomycotina</taxon>
        <taxon>Agaricomycetes</taxon>
        <taxon>Agaricomycetidae</taxon>
        <taxon>Agaricales</taxon>
        <taxon>Agaricineae</taxon>
        <taxon>Nidulariaceae</taxon>
        <taxon>Crucibulum</taxon>
    </lineage>
</organism>
<dbReference type="Proteomes" id="UP000308652">
    <property type="component" value="Unassembled WGS sequence"/>
</dbReference>
<keyword evidence="2" id="KW-1185">Reference proteome</keyword>
<gene>
    <name evidence="1" type="ORF">BDQ12DRAFT_688444</name>
</gene>
<evidence type="ECO:0000313" key="1">
    <source>
        <dbReference type="EMBL" id="TFK35240.1"/>
    </source>
</evidence>
<reference evidence="1 2" key="1">
    <citation type="journal article" date="2019" name="Nat. Ecol. Evol.">
        <title>Megaphylogeny resolves global patterns of mushroom evolution.</title>
        <authorList>
            <person name="Varga T."/>
            <person name="Krizsan K."/>
            <person name="Foldi C."/>
            <person name="Dima B."/>
            <person name="Sanchez-Garcia M."/>
            <person name="Sanchez-Ramirez S."/>
            <person name="Szollosi G.J."/>
            <person name="Szarkandi J.G."/>
            <person name="Papp V."/>
            <person name="Albert L."/>
            <person name="Andreopoulos W."/>
            <person name="Angelini C."/>
            <person name="Antonin V."/>
            <person name="Barry K.W."/>
            <person name="Bougher N.L."/>
            <person name="Buchanan P."/>
            <person name="Buyck B."/>
            <person name="Bense V."/>
            <person name="Catcheside P."/>
            <person name="Chovatia M."/>
            <person name="Cooper J."/>
            <person name="Damon W."/>
            <person name="Desjardin D."/>
            <person name="Finy P."/>
            <person name="Geml J."/>
            <person name="Haridas S."/>
            <person name="Hughes K."/>
            <person name="Justo A."/>
            <person name="Karasinski D."/>
            <person name="Kautmanova I."/>
            <person name="Kiss B."/>
            <person name="Kocsube S."/>
            <person name="Kotiranta H."/>
            <person name="LaButti K.M."/>
            <person name="Lechner B.E."/>
            <person name="Liimatainen K."/>
            <person name="Lipzen A."/>
            <person name="Lukacs Z."/>
            <person name="Mihaltcheva S."/>
            <person name="Morgado L.N."/>
            <person name="Niskanen T."/>
            <person name="Noordeloos M.E."/>
            <person name="Ohm R.A."/>
            <person name="Ortiz-Santana B."/>
            <person name="Ovrebo C."/>
            <person name="Racz N."/>
            <person name="Riley R."/>
            <person name="Savchenko A."/>
            <person name="Shiryaev A."/>
            <person name="Soop K."/>
            <person name="Spirin V."/>
            <person name="Szebenyi C."/>
            <person name="Tomsovsky M."/>
            <person name="Tulloss R.E."/>
            <person name="Uehling J."/>
            <person name="Grigoriev I.V."/>
            <person name="Vagvolgyi C."/>
            <person name="Papp T."/>
            <person name="Martin F.M."/>
            <person name="Miettinen O."/>
            <person name="Hibbett D.S."/>
            <person name="Nagy L.G."/>
        </authorList>
    </citation>
    <scope>NUCLEOTIDE SEQUENCE [LARGE SCALE GENOMIC DNA]</scope>
    <source>
        <strain evidence="1 2">CBS 166.37</strain>
    </source>
</reference>
<accession>A0A5C3LQU4</accession>